<dbReference type="EMBL" id="MFMU01000016">
    <property type="protein sequence ID" value="OGG92913.1"/>
    <property type="molecule type" value="Genomic_DNA"/>
</dbReference>
<dbReference type="AlphaFoldDB" id="A0A1F6G477"/>
<proteinExistence type="predicted"/>
<dbReference type="InterPro" id="IPR004860">
    <property type="entry name" value="LAGLIDADG_dom"/>
</dbReference>
<name>A0A1F6G477_9BACT</name>
<dbReference type="InterPro" id="IPR027434">
    <property type="entry name" value="Homing_endonucl"/>
</dbReference>
<organism evidence="2 3">
    <name type="scientific">Candidatus Kaiserbacteria bacterium RIFOXYD1_FULL_47_14</name>
    <dbReference type="NCBI Taxonomy" id="1798533"/>
    <lineage>
        <taxon>Bacteria</taxon>
        <taxon>Candidatus Kaiseribacteriota</taxon>
    </lineage>
</organism>
<reference evidence="2 3" key="1">
    <citation type="journal article" date="2016" name="Nat. Commun.">
        <title>Thousands of microbial genomes shed light on interconnected biogeochemical processes in an aquifer system.</title>
        <authorList>
            <person name="Anantharaman K."/>
            <person name="Brown C.T."/>
            <person name="Hug L.A."/>
            <person name="Sharon I."/>
            <person name="Castelle C.J."/>
            <person name="Probst A.J."/>
            <person name="Thomas B.C."/>
            <person name="Singh A."/>
            <person name="Wilkins M.J."/>
            <person name="Karaoz U."/>
            <person name="Brodie E.L."/>
            <person name="Williams K.H."/>
            <person name="Hubbard S.S."/>
            <person name="Banfield J.F."/>
        </authorList>
    </citation>
    <scope>NUCLEOTIDE SEQUENCE [LARGE SCALE GENOMIC DNA]</scope>
</reference>
<dbReference type="SUPFAM" id="SSF55608">
    <property type="entry name" value="Homing endonucleases"/>
    <property type="match status" value="1"/>
</dbReference>
<sequence>MKGKRNPRLLEPVGKDRIRREPLDGAYVAGFIDGEGSFSVSIGKHRTLSRGLEVRPEFEIEVRADDREILERIVVSIGCGRIYDCSYERYGWYPHVKYKVTSTREMEEILFPFLDRNPLQAKKAKSYILFKEIVLSYRRKEHLTDAGFNKILKTRDQLRALGKKARTYGNR</sequence>
<dbReference type="Gene3D" id="3.10.28.10">
    <property type="entry name" value="Homing endonucleases"/>
    <property type="match status" value="1"/>
</dbReference>
<comment type="caution">
    <text evidence="2">The sequence shown here is derived from an EMBL/GenBank/DDBJ whole genome shotgun (WGS) entry which is preliminary data.</text>
</comment>
<dbReference type="GO" id="GO:0004519">
    <property type="term" value="F:endonuclease activity"/>
    <property type="evidence" value="ECO:0007669"/>
    <property type="project" value="InterPro"/>
</dbReference>
<evidence type="ECO:0000313" key="2">
    <source>
        <dbReference type="EMBL" id="OGG92913.1"/>
    </source>
</evidence>
<protein>
    <recommendedName>
        <fullName evidence="1">Homing endonuclease LAGLIDADG domain-containing protein</fullName>
    </recommendedName>
</protein>
<gene>
    <name evidence="2" type="ORF">A2609_03540</name>
</gene>
<accession>A0A1F6G477</accession>
<dbReference type="PANTHER" id="PTHR36181:SF2">
    <property type="entry name" value="INTRON-ENCODED ENDONUCLEASE AI3-RELATED"/>
    <property type="match status" value="1"/>
</dbReference>
<dbReference type="PANTHER" id="PTHR36181">
    <property type="entry name" value="INTRON-ENCODED ENDONUCLEASE AI3-RELATED"/>
    <property type="match status" value="1"/>
</dbReference>
<dbReference type="Proteomes" id="UP000176867">
    <property type="component" value="Unassembled WGS sequence"/>
</dbReference>
<evidence type="ECO:0000259" key="1">
    <source>
        <dbReference type="Pfam" id="PF00961"/>
    </source>
</evidence>
<dbReference type="InterPro" id="IPR051289">
    <property type="entry name" value="LAGLIDADG_Endonuclease"/>
</dbReference>
<feature type="domain" description="Homing endonuclease LAGLIDADG" evidence="1">
    <location>
        <begin position="29"/>
        <end position="134"/>
    </location>
</feature>
<evidence type="ECO:0000313" key="3">
    <source>
        <dbReference type="Proteomes" id="UP000176867"/>
    </source>
</evidence>
<dbReference type="Pfam" id="PF00961">
    <property type="entry name" value="LAGLIDADG_1"/>
    <property type="match status" value="1"/>
</dbReference>